<feature type="domain" description="Bulb-type lectin" evidence="24">
    <location>
        <begin position="29"/>
        <end position="154"/>
    </location>
</feature>
<dbReference type="InterPro" id="IPR000858">
    <property type="entry name" value="S_locus_glycoprot_dom"/>
</dbReference>
<dbReference type="PROSITE" id="PS50026">
    <property type="entry name" value="EGF_3"/>
    <property type="match status" value="1"/>
</dbReference>
<protein>
    <recommendedName>
        <fullName evidence="2">non-specific serine/threonine protein kinase</fullName>
        <ecNumber evidence="2">2.7.11.1</ecNumber>
    </recommendedName>
</protein>
<gene>
    <name evidence="26" type="ORF">ZIOFF_062339</name>
</gene>
<comment type="caution">
    <text evidence="18">Lacks conserved residue(s) required for the propagation of feature annotation.</text>
</comment>
<dbReference type="SMART" id="SM00108">
    <property type="entry name" value="B_lectin"/>
    <property type="match status" value="1"/>
</dbReference>
<evidence type="ECO:0000259" key="23">
    <source>
        <dbReference type="PROSITE" id="PS50026"/>
    </source>
</evidence>
<feature type="signal peptide" evidence="21">
    <location>
        <begin position="1"/>
        <end position="27"/>
    </location>
</feature>
<evidence type="ECO:0000256" key="5">
    <source>
        <dbReference type="ARBA" id="ARBA00022679"/>
    </source>
</evidence>
<dbReference type="InterPro" id="IPR000742">
    <property type="entry name" value="EGF"/>
</dbReference>
<dbReference type="InterPro" id="IPR000719">
    <property type="entry name" value="Prot_kinase_dom"/>
</dbReference>
<dbReference type="PANTHER" id="PTHR27002">
    <property type="entry name" value="RECEPTOR-LIKE SERINE/THREONINE-PROTEIN KINASE SD1-8"/>
    <property type="match status" value="1"/>
</dbReference>
<sequence>MPLFLVLFLSLFFLLLLSSSLILVSHAASDTLRQGESLTDADGGTLVSSSDVFILGFFSPDNTSTNRYVGIWYHPNVSVTQGVVWVANRRRPISGLGGSIALSQSGDLTVLDGASNLVWSAGASGSSNATLQLMISGNLVISGAAAGDVMMWQSFDHPTDTFLPEMQVGLNATTGEPRLFTSWASPHDPAPGNYSMGIDPQGSAQIFIWEDIGGARVPRWRSGEWNGHKFIGTVMRTLNIYGFAYNAESRYFSYTPHNASLLRFVLRSDGVEQTWMQSPATRRWSAVWEQPTDECEVYGTCGAYGSCSLDGEQRPRCDCLFGFQPRSVEEWDAGNWTGGCVRRSKLACNNTSNSTGPDGFRKVEKMKLPAHAVWSSNSADEADCRDACSEDCSCLAYAFSVSDISCLVWKNDLVDIYQSTIFDYDLNIKLAASELGDKDRSTKRVALISSMSALASLLILCVCGFLFWKYNARQKDALKIQTKKENLMTCTRLSGTGNIASDFSSSILYGNEKQEGKGSDLSLFTFDTIQTATNYFCESNKLGKGGFGYVYKGMLPGGQEVAVKRLSRSSGQGLEEFKTEVILISKLQHRNLVRLLGYCIQGHEKILIYEYLPNKSLDAILFDPLKRDALDWDRRFIIIEGIARGLLYLHRDSRLRIVHRDLKASNILLDENMNPKISDFGMARMFGGNENQFNTNRVVGTFGYMSPEYAMEGFFSVKSDMYSFGILILEIIIGQRNSSFHDMANNINIVGYAWQMWHEERVAELIDPLIGSSSKIDQVIRCVHIALLCVQDRVSDRPEIDGVIRMMDNETSCLPLPRQPTFIVERSETESTTNHRPLSSPDVIEPVIHDESCDRPQIVGSFSCLRFIDKNPLSLALPLASAGAEVGEVPPFFLILDFMGRLGYGYRSPHGAPPREADPGIAGGNFAVDEILKWLRTFLAQRYLHWRRAPSVHHLG</sequence>
<feature type="domain" description="Apple" evidence="25">
    <location>
        <begin position="348"/>
        <end position="421"/>
    </location>
</feature>
<comment type="catalytic activity">
    <reaction evidence="17">
        <text>L-seryl-[protein] + ATP = O-phospho-L-seryl-[protein] + ADP + H(+)</text>
        <dbReference type="Rhea" id="RHEA:17989"/>
        <dbReference type="Rhea" id="RHEA-COMP:9863"/>
        <dbReference type="Rhea" id="RHEA-COMP:11604"/>
        <dbReference type="ChEBI" id="CHEBI:15378"/>
        <dbReference type="ChEBI" id="CHEBI:29999"/>
        <dbReference type="ChEBI" id="CHEBI:30616"/>
        <dbReference type="ChEBI" id="CHEBI:83421"/>
        <dbReference type="ChEBI" id="CHEBI:456216"/>
        <dbReference type="EC" id="2.7.11.1"/>
    </reaction>
</comment>
<dbReference type="CDD" id="cd00054">
    <property type="entry name" value="EGF_CA"/>
    <property type="match status" value="1"/>
</dbReference>
<feature type="chain" id="PRO_5035245189" description="non-specific serine/threonine protein kinase" evidence="21">
    <location>
        <begin position="28"/>
        <end position="956"/>
    </location>
</feature>
<keyword evidence="7 21" id="KW-0732">Signal</keyword>
<dbReference type="GO" id="GO:0004674">
    <property type="term" value="F:protein serine/threonine kinase activity"/>
    <property type="evidence" value="ECO:0007669"/>
    <property type="project" value="UniProtKB-KW"/>
</dbReference>
<comment type="caution">
    <text evidence="26">The sequence shown here is derived from an EMBL/GenBank/DDBJ whole genome shotgun (WGS) entry which is preliminary data.</text>
</comment>
<feature type="domain" description="EGF-like" evidence="23">
    <location>
        <begin position="291"/>
        <end position="329"/>
    </location>
</feature>
<dbReference type="PROSITE" id="PS50011">
    <property type="entry name" value="PROTEIN_KINASE_DOM"/>
    <property type="match status" value="1"/>
</dbReference>
<keyword evidence="14" id="KW-0675">Receptor</keyword>
<keyword evidence="9" id="KW-0418">Kinase</keyword>
<accession>A0A8J5F9K1</accession>
<keyword evidence="12 20" id="KW-0472">Membrane</keyword>
<dbReference type="SUPFAM" id="SSF57414">
    <property type="entry name" value="Hairpin loop containing domain-like"/>
    <property type="match status" value="1"/>
</dbReference>
<dbReference type="Gene3D" id="3.30.200.20">
    <property type="entry name" value="Phosphorylase Kinase, domain 1"/>
    <property type="match status" value="1"/>
</dbReference>
<evidence type="ECO:0000256" key="6">
    <source>
        <dbReference type="ARBA" id="ARBA00022692"/>
    </source>
</evidence>
<evidence type="ECO:0000256" key="20">
    <source>
        <dbReference type="SAM" id="Phobius"/>
    </source>
</evidence>
<comment type="subcellular location">
    <subcellularLocation>
        <location evidence="1">Cell membrane</location>
        <topology evidence="1">Single-pass type I membrane protein</topology>
    </subcellularLocation>
</comment>
<dbReference type="InterPro" id="IPR011009">
    <property type="entry name" value="Kinase-like_dom_sf"/>
</dbReference>
<dbReference type="GO" id="GO:0005524">
    <property type="term" value="F:ATP binding"/>
    <property type="evidence" value="ECO:0007669"/>
    <property type="project" value="UniProtKB-UniRule"/>
</dbReference>
<dbReference type="InterPro" id="IPR008271">
    <property type="entry name" value="Ser/Thr_kinase_AS"/>
</dbReference>
<dbReference type="Gene3D" id="2.90.10.10">
    <property type="entry name" value="Bulb-type lectin domain"/>
    <property type="match status" value="1"/>
</dbReference>
<evidence type="ECO:0000313" key="27">
    <source>
        <dbReference type="Proteomes" id="UP000734854"/>
    </source>
</evidence>
<evidence type="ECO:0000256" key="8">
    <source>
        <dbReference type="ARBA" id="ARBA00022741"/>
    </source>
</evidence>
<dbReference type="Pfam" id="PF00954">
    <property type="entry name" value="S_locus_glycop"/>
    <property type="match status" value="1"/>
</dbReference>
<evidence type="ECO:0000259" key="25">
    <source>
        <dbReference type="PROSITE" id="PS50948"/>
    </source>
</evidence>
<dbReference type="SUPFAM" id="SSF56112">
    <property type="entry name" value="Protein kinase-like (PK-like)"/>
    <property type="match status" value="1"/>
</dbReference>
<keyword evidence="27" id="KW-1185">Reference proteome</keyword>
<dbReference type="InterPro" id="IPR017441">
    <property type="entry name" value="Protein_kinase_ATP_BS"/>
</dbReference>
<dbReference type="Proteomes" id="UP000734854">
    <property type="component" value="Unassembled WGS sequence"/>
</dbReference>
<evidence type="ECO:0000256" key="19">
    <source>
        <dbReference type="PROSITE-ProRule" id="PRU10141"/>
    </source>
</evidence>
<dbReference type="FunFam" id="3.30.200.20:FF:000330">
    <property type="entry name" value="G-type lectin S-receptor-like serine/threonine-protein kinase At4g03230"/>
    <property type="match status" value="1"/>
</dbReference>
<dbReference type="SUPFAM" id="SSF51110">
    <property type="entry name" value="alpha-D-mannose-specific plant lectins"/>
    <property type="match status" value="1"/>
</dbReference>
<dbReference type="EC" id="2.7.11.1" evidence="2"/>
<evidence type="ECO:0000256" key="12">
    <source>
        <dbReference type="ARBA" id="ARBA00023136"/>
    </source>
</evidence>
<proteinExistence type="predicted"/>
<dbReference type="CDD" id="cd00028">
    <property type="entry name" value="B_lectin"/>
    <property type="match status" value="1"/>
</dbReference>
<evidence type="ECO:0000256" key="9">
    <source>
        <dbReference type="ARBA" id="ARBA00022777"/>
    </source>
</evidence>
<evidence type="ECO:0000256" key="3">
    <source>
        <dbReference type="ARBA" id="ARBA00022475"/>
    </source>
</evidence>
<keyword evidence="18" id="KW-0245">EGF-like domain</keyword>
<keyword evidence="10 19" id="KW-0067">ATP-binding</keyword>
<dbReference type="GO" id="GO:0048544">
    <property type="term" value="P:recognition of pollen"/>
    <property type="evidence" value="ECO:0007669"/>
    <property type="project" value="InterPro"/>
</dbReference>
<evidence type="ECO:0000256" key="17">
    <source>
        <dbReference type="ARBA" id="ARBA00048679"/>
    </source>
</evidence>
<dbReference type="InterPro" id="IPR036426">
    <property type="entry name" value="Bulb-type_lectin_dom_sf"/>
</dbReference>
<keyword evidence="13" id="KW-1015">Disulfide bond</keyword>
<dbReference type="EMBL" id="JACMSC010000017">
    <property type="protein sequence ID" value="KAG6478894.1"/>
    <property type="molecule type" value="Genomic_DNA"/>
</dbReference>
<evidence type="ECO:0000256" key="15">
    <source>
        <dbReference type="ARBA" id="ARBA00023180"/>
    </source>
</evidence>
<evidence type="ECO:0000259" key="22">
    <source>
        <dbReference type="PROSITE" id="PS50011"/>
    </source>
</evidence>
<name>A0A8J5F9K1_ZINOF</name>
<evidence type="ECO:0000256" key="13">
    <source>
        <dbReference type="ARBA" id="ARBA00023157"/>
    </source>
</evidence>
<evidence type="ECO:0000256" key="4">
    <source>
        <dbReference type="ARBA" id="ARBA00022527"/>
    </source>
</evidence>
<reference evidence="26 27" key="1">
    <citation type="submission" date="2020-08" db="EMBL/GenBank/DDBJ databases">
        <title>Plant Genome Project.</title>
        <authorList>
            <person name="Zhang R.-G."/>
        </authorList>
    </citation>
    <scope>NUCLEOTIDE SEQUENCE [LARGE SCALE GENOMIC DNA]</scope>
    <source>
        <tissue evidence="26">Rhizome</tissue>
    </source>
</reference>
<evidence type="ECO:0000256" key="7">
    <source>
        <dbReference type="ARBA" id="ARBA00022729"/>
    </source>
</evidence>
<dbReference type="GO" id="GO:0051707">
    <property type="term" value="P:response to other organism"/>
    <property type="evidence" value="ECO:0007669"/>
    <property type="project" value="UniProtKB-ARBA"/>
</dbReference>
<organism evidence="26 27">
    <name type="scientific">Zingiber officinale</name>
    <name type="common">Ginger</name>
    <name type="synonym">Amomum zingiber</name>
    <dbReference type="NCBI Taxonomy" id="94328"/>
    <lineage>
        <taxon>Eukaryota</taxon>
        <taxon>Viridiplantae</taxon>
        <taxon>Streptophyta</taxon>
        <taxon>Embryophyta</taxon>
        <taxon>Tracheophyta</taxon>
        <taxon>Spermatophyta</taxon>
        <taxon>Magnoliopsida</taxon>
        <taxon>Liliopsida</taxon>
        <taxon>Zingiberales</taxon>
        <taxon>Zingiberaceae</taxon>
        <taxon>Zingiber</taxon>
    </lineage>
</organism>
<evidence type="ECO:0000256" key="14">
    <source>
        <dbReference type="ARBA" id="ARBA00023170"/>
    </source>
</evidence>
<keyword evidence="6 20" id="KW-0812">Transmembrane</keyword>
<keyword evidence="3" id="KW-1003">Cell membrane</keyword>
<dbReference type="PROSITE" id="PS00108">
    <property type="entry name" value="PROTEIN_KINASE_ST"/>
    <property type="match status" value="1"/>
</dbReference>
<dbReference type="Pfam" id="PF08276">
    <property type="entry name" value="PAN_2"/>
    <property type="match status" value="1"/>
</dbReference>
<evidence type="ECO:0000256" key="2">
    <source>
        <dbReference type="ARBA" id="ARBA00012513"/>
    </source>
</evidence>
<keyword evidence="8 19" id="KW-0547">Nucleotide-binding</keyword>
<evidence type="ECO:0000256" key="21">
    <source>
        <dbReference type="SAM" id="SignalP"/>
    </source>
</evidence>
<feature type="domain" description="Protein kinase" evidence="22">
    <location>
        <begin position="536"/>
        <end position="822"/>
    </location>
</feature>
<dbReference type="PROSITE" id="PS00107">
    <property type="entry name" value="PROTEIN_KINASE_ATP"/>
    <property type="match status" value="1"/>
</dbReference>
<dbReference type="AlphaFoldDB" id="A0A8J5F9K1"/>
<keyword evidence="11 20" id="KW-1133">Transmembrane helix</keyword>
<dbReference type="FunFam" id="1.10.510.10:FF:000060">
    <property type="entry name" value="G-type lectin S-receptor-like serine/threonine-protein kinase"/>
    <property type="match status" value="1"/>
</dbReference>
<evidence type="ECO:0000313" key="26">
    <source>
        <dbReference type="EMBL" id="KAG6478894.1"/>
    </source>
</evidence>
<dbReference type="CDD" id="cd01098">
    <property type="entry name" value="PAN_AP_plant"/>
    <property type="match status" value="1"/>
</dbReference>
<evidence type="ECO:0000259" key="24">
    <source>
        <dbReference type="PROSITE" id="PS50927"/>
    </source>
</evidence>
<evidence type="ECO:0000256" key="16">
    <source>
        <dbReference type="ARBA" id="ARBA00047899"/>
    </source>
</evidence>
<dbReference type="Pfam" id="PF07714">
    <property type="entry name" value="PK_Tyr_Ser-Thr"/>
    <property type="match status" value="1"/>
</dbReference>
<dbReference type="Gene3D" id="1.10.510.10">
    <property type="entry name" value="Transferase(Phosphotransferase) domain 1"/>
    <property type="match status" value="1"/>
</dbReference>
<dbReference type="PANTHER" id="PTHR27002:SF181">
    <property type="entry name" value="RECEPTOR-LIKE SERINE_THREONINE-PROTEIN KINASE"/>
    <property type="match status" value="1"/>
</dbReference>
<dbReference type="SMART" id="SM00220">
    <property type="entry name" value="S_TKc"/>
    <property type="match status" value="1"/>
</dbReference>
<evidence type="ECO:0000256" key="10">
    <source>
        <dbReference type="ARBA" id="ARBA00022840"/>
    </source>
</evidence>
<feature type="transmembrane region" description="Helical" evidence="20">
    <location>
        <begin position="445"/>
        <end position="468"/>
    </location>
</feature>
<dbReference type="PROSITE" id="PS50927">
    <property type="entry name" value="BULB_LECTIN"/>
    <property type="match status" value="1"/>
</dbReference>
<keyword evidence="15" id="KW-0325">Glycoprotein</keyword>
<dbReference type="PROSITE" id="PS50948">
    <property type="entry name" value="PAN"/>
    <property type="match status" value="1"/>
</dbReference>
<dbReference type="InterPro" id="IPR003609">
    <property type="entry name" value="Pan_app"/>
</dbReference>
<dbReference type="InterPro" id="IPR001480">
    <property type="entry name" value="Bulb-type_lectin_dom"/>
</dbReference>
<dbReference type="GO" id="GO:0005886">
    <property type="term" value="C:plasma membrane"/>
    <property type="evidence" value="ECO:0007669"/>
    <property type="project" value="UniProtKB-SubCell"/>
</dbReference>
<feature type="binding site" evidence="19">
    <location>
        <position position="564"/>
    </location>
    <ligand>
        <name>ATP</name>
        <dbReference type="ChEBI" id="CHEBI:30616"/>
    </ligand>
</feature>
<dbReference type="Pfam" id="PF01453">
    <property type="entry name" value="B_lectin"/>
    <property type="match status" value="1"/>
</dbReference>
<evidence type="ECO:0000256" key="11">
    <source>
        <dbReference type="ARBA" id="ARBA00022989"/>
    </source>
</evidence>
<dbReference type="InterPro" id="IPR001245">
    <property type="entry name" value="Ser-Thr/Tyr_kinase_cat_dom"/>
</dbReference>
<comment type="catalytic activity">
    <reaction evidence="16">
        <text>L-threonyl-[protein] + ATP = O-phospho-L-threonyl-[protein] + ADP + H(+)</text>
        <dbReference type="Rhea" id="RHEA:46608"/>
        <dbReference type="Rhea" id="RHEA-COMP:11060"/>
        <dbReference type="Rhea" id="RHEA-COMP:11605"/>
        <dbReference type="ChEBI" id="CHEBI:15378"/>
        <dbReference type="ChEBI" id="CHEBI:30013"/>
        <dbReference type="ChEBI" id="CHEBI:30616"/>
        <dbReference type="ChEBI" id="CHEBI:61977"/>
        <dbReference type="ChEBI" id="CHEBI:456216"/>
        <dbReference type="EC" id="2.7.11.1"/>
    </reaction>
</comment>
<evidence type="ECO:0000256" key="18">
    <source>
        <dbReference type="PROSITE-ProRule" id="PRU00076"/>
    </source>
</evidence>
<keyword evidence="5" id="KW-0808">Transferase</keyword>
<dbReference type="SMART" id="SM00473">
    <property type="entry name" value="PAN_AP"/>
    <property type="match status" value="1"/>
</dbReference>
<keyword evidence="4" id="KW-0723">Serine/threonine-protein kinase</keyword>
<evidence type="ECO:0000256" key="1">
    <source>
        <dbReference type="ARBA" id="ARBA00004251"/>
    </source>
</evidence>